<organism evidence="1 2">
    <name type="scientific">Naganishia onofrii</name>
    <dbReference type="NCBI Taxonomy" id="1851511"/>
    <lineage>
        <taxon>Eukaryota</taxon>
        <taxon>Fungi</taxon>
        <taxon>Dikarya</taxon>
        <taxon>Basidiomycota</taxon>
        <taxon>Agaricomycotina</taxon>
        <taxon>Tremellomycetes</taxon>
        <taxon>Filobasidiales</taxon>
        <taxon>Filobasidiaceae</taxon>
        <taxon>Naganishia</taxon>
    </lineage>
</organism>
<evidence type="ECO:0000313" key="2">
    <source>
        <dbReference type="Proteomes" id="UP001234202"/>
    </source>
</evidence>
<comment type="caution">
    <text evidence="1">The sequence shown here is derived from an EMBL/GenBank/DDBJ whole genome shotgun (WGS) entry which is preliminary data.</text>
</comment>
<protein>
    <submittedName>
        <fullName evidence="1">Uncharacterized protein</fullName>
    </submittedName>
</protein>
<dbReference type="EMBL" id="JASBWV010000030">
    <property type="protein sequence ID" value="KAJ9118018.1"/>
    <property type="molecule type" value="Genomic_DNA"/>
</dbReference>
<proteinExistence type="predicted"/>
<accession>A0ACC2X2M8</accession>
<gene>
    <name evidence="1" type="ORF">QFC24_006290</name>
</gene>
<evidence type="ECO:0000313" key="1">
    <source>
        <dbReference type="EMBL" id="KAJ9118018.1"/>
    </source>
</evidence>
<dbReference type="Proteomes" id="UP001234202">
    <property type="component" value="Unassembled WGS sequence"/>
</dbReference>
<keyword evidence="2" id="KW-1185">Reference proteome</keyword>
<sequence>MSTVQRPSVHPPTNNNNSNNHGDHTNANHTSISFVDGTPPSSPSRRSSGPPSGAAKRDRKRSSLSGSPGHGVSDAGGLVFGPLRRPESRIVGDDKGKKTDGNADLKAVTARYILRQYIGFQPPTAGISSSSEQEQRPADGWKEAINESVQREAEYLLDEGSQLVREEVRNALLRTGRGGRQLRTTGVDASLKGEVEEEDQVRWRNVVVPCLTMDDIKLPGKSWTYQPAPLSKLSFLSSGFAPPAGTITGIPLADLPEWERMDGVGEAFSPVRRLKEGHSGVLPSHERTNETTRETMVDDEGRQGVVSDDVVAGGMGIGLGSPFDSQKQRAQRGKRKANDLIINEHPPPRSRPPSPTPPPRPSLLDYVPVNDLPEWEWWYDPAPQRLETESESGQQNQSQSQSIRESLRRSYNDDDGGRRFRAVAKHVAVGLQRTTTDALTMSETNMENIDQRHPEEQPRATTATTTTSAKQMMASYITDPSIAPTPTPTSTSATRHQGDSSTTIAEPARGTAYEANGRVFRRMPVVLPNLDHERMKLVHEAGKAGADAPGKAKGALNVGGGGKRGGKPHPQVNAEGLANKRVMQLQNGQPQHRQQHQPQQIRPIKSFLPMPLLGGPHVEGLKNATQAVEGSATANDSIVDMDDISMAESTHLGYNTATIDMQEHTAAIDVQEHTSEVVGPPTILVEGEPAVMSSPIPIAGPSRPTIATPVVISKQEKARRRILGDAARYGQHYEIITEPHTLGILDDAATHVHIPPALQFIEPIPLLPAEEHPFHPFLEYYITKRPYARVKWLIPVHGPVTVPGLSEERAWDGFQPSDGHLALGHDEYREVRRKYRQFSAPVPGAASTSSVEKSRPRPLLLTEELLREIWNKLVRLRKFGRFGPIALALSSPHPDPFRPTGKPTTSLSRHNCIPTSPIGESVHSMVKPVKPEVGDHIKLFCDLRYAMAIRFVLKGMELGDVAVSVSRATLVDRVEQDAPELPTRRTRLAPTHSSATSRSSKSTSGSLTPFRGVRLCLVGDRGEVLTVV</sequence>
<reference evidence="1" key="1">
    <citation type="submission" date="2023-04" db="EMBL/GenBank/DDBJ databases">
        <title>Draft Genome sequencing of Naganishia species isolated from polar environments using Oxford Nanopore Technology.</title>
        <authorList>
            <person name="Leo P."/>
            <person name="Venkateswaran K."/>
        </authorList>
    </citation>
    <scope>NUCLEOTIDE SEQUENCE</scope>
    <source>
        <strain evidence="1">DBVPG 5303</strain>
    </source>
</reference>
<name>A0ACC2X2M8_9TREE</name>